<dbReference type="PANTHER" id="PTHR35936">
    <property type="entry name" value="MEMBRANE-BOUND LYTIC MUREIN TRANSGLYCOSYLASE F"/>
    <property type="match status" value="1"/>
</dbReference>
<dbReference type="Gene3D" id="3.40.190.10">
    <property type="entry name" value="Periplasmic binding protein-like II"/>
    <property type="match status" value="2"/>
</dbReference>
<proteinExistence type="inferred from homology"/>
<sequence>MKPLAFGWLLAGVLYIDCSQAETLVVGVEPQDFQPHYWVDESGEYRGFARDLLDLFARENKLDIRYQPLPVKQLTQHLLNGSVDFKYPDNVNWAPDLKQGRAVSYSQPVVAYVDGVLVAPERQGRGLDQLARLAVVDGWTPWSYQDRIQGGQTQVVRSTGLAQMIKQAMKREADGAYYNVVVATFYLDNIRARPGALVFDPKLPHTRGTFNLSSVKYPELIGRFDHFLTEHRDEVATLKARYQVEANLDSEYLGMEQWKVDFLKRQRDKATP</sequence>
<gene>
    <name evidence="4" type="ORF">J7302_09600</name>
</gene>
<comment type="similarity">
    <text evidence="1">Belongs to the bacterial solute-binding protein 3 family.</text>
</comment>
<dbReference type="EMBL" id="JAGTIS010000004">
    <property type="protein sequence ID" value="MBT8766381.1"/>
    <property type="molecule type" value="Genomic_DNA"/>
</dbReference>
<dbReference type="Pfam" id="PF00497">
    <property type="entry name" value="SBP_bac_3"/>
    <property type="match status" value="1"/>
</dbReference>
<reference evidence="4 5" key="1">
    <citation type="submission" date="2021-04" db="EMBL/GenBank/DDBJ databases">
        <title>Pseudomonas boanensis sp. nov., a bacterium isolated from river water used for household purposes in Boane District, Mozambique.</title>
        <authorList>
            <person name="Nicklasson M."/>
            <person name="Martin-Rodriguez A.J."/>
            <person name="Thorell K."/>
            <person name="Neves L."/>
            <person name="Mussagy A."/>
            <person name="Rydberg H.A."/>
            <person name="Hernroth B."/>
            <person name="Svensson-Stadler L."/>
            <person name="Sjoling A."/>
        </authorList>
    </citation>
    <scope>NUCLEOTIDE SEQUENCE [LARGE SCALE GENOMIC DNA]</scope>
    <source>
        <strain evidence="4 5">DB1</strain>
    </source>
</reference>
<accession>A0ABS5XFB8</accession>
<name>A0ABS5XFB8_9GAMM</name>
<comment type="caution">
    <text evidence="4">The sequence shown here is derived from an EMBL/GenBank/DDBJ whole genome shotgun (WGS) entry which is preliminary data.</text>
</comment>
<organism evidence="4 5">
    <name type="scientific">Metapseudomonas boanensis</name>
    <dbReference type="NCBI Taxonomy" id="2822138"/>
    <lineage>
        <taxon>Bacteria</taxon>
        <taxon>Pseudomonadati</taxon>
        <taxon>Pseudomonadota</taxon>
        <taxon>Gammaproteobacteria</taxon>
        <taxon>Pseudomonadales</taxon>
        <taxon>Pseudomonadaceae</taxon>
        <taxon>Metapseudomonas</taxon>
    </lineage>
</organism>
<evidence type="ECO:0000256" key="1">
    <source>
        <dbReference type="ARBA" id="ARBA00010333"/>
    </source>
</evidence>
<evidence type="ECO:0000313" key="4">
    <source>
        <dbReference type="EMBL" id="MBT8766381.1"/>
    </source>
</evidence>
<dbReference type="RefSeq" id="WP_215373191.1">
    <property type="nucleotide sequence ID" value="NZ_JAGTIS010000004.1"/>
</dbReference>
<dbReference type="Proteomes" id="UP001519667">
    <property type="component" value="Unassembled WGS sequence"/>
</dbReference>
<feature type="domain" description="Solute-binding protein family 3/N-terminal" evidence="3">
    <location>
        <begin position="23"/>
        <end position="246"/>
    </location>
</feature>
<evidence type="ECO:0000256" key="2">
    <source>
        <dbReference type="ARBA" id="ARBA00022729"/>
    </source>
</evidence>
<evidence type="ECO:0000259" key="3">
    <source>
        <dbReference type="SMART" id="SM00062"/>
    </source>
</evidence>
<dbReference type="SMART" id="SM00062">
    <property type="entry name" value="PBPb"/>
    <property type="match status" value="1"/>
</dbReference>
<dbReference type="InterPro" id="IPR001638">
    <property type="entry name" value="Solute-binding_3/MltF_N"/>
</dbReference>
<protein>
    <submittedName>
        <fullName evidence="4">Transporter substrate-binding domain-containing protein</fullName>
    </submittedName>
</protein>
<dbReference type="SUPFAM" id="SSF53850">
    <property type="entry name" value="Periplasmic binding protein-like II"/>
    <property type="match status" value="1"/>
</dbReference>
<keyword evidence="5" id="KW-1185">Reference proteome</keyword>
<dbReference type="PANTHER" id="PTHR35936:SF19">
    <property type="entry name" value="AMINO-ACID-BINDING PROTEIN YXEM-RELATED"/>
    <property type="match status" value="1"/>
</dbReference>
<evidence type="ECO:0000313" key="5">
    <source>
        <dbReference type="Proteomes" id="UP001519667"/>
    </source>
</evidence>
<keyword evidence="2" id="KW-0732">Signal</keyword>